<feature type="domain" description="AAA+ ATPase" evidence="4">
    <location>
        <begin position="477"/>
        <end position="609"/>
    </location>
</feature>
<dbReference type="EMBL" id="FPKR01000009">
    <property type="protein sequence ID" value="SFZ77571.1"/>
    <property type="molecule type" value="Genomic_DNA"/>
</dbReference>
<evidence type="ECO:0000259" key="4">
    <source>
        <dbReference type="SMART" id="SM00382"/>
    </source>
</evidence>
<dbReference type="Gene3D" id="3.40.50.300">
    <property type="entry name" value="P-loop containing nucleotide triphosphate hydrolases"/>
    <property type="match status" value="1"/>
</dbReference>
<dbReference type="STRING" id="1121279.SAMN02745887_02497"/>
<keyword evidence="2" id="KW-0547">Nucleotide-binding</keyword>
<organism evidence="5 6">
    <name type="scientific">Chitinimonas taiwanensis DSM 18899</name>
    <dbReference type="NCBI Taxonomy" id="1121279"/>
    <lineage>
        <taxon>Bacteria</taxon>
        <taxon>Pseudomonadati</taxon>
        <taxon>Pseudomonadota</taxon>
        <taxon>Betaproteobacteria</taxon>
        <taxon>Neisseriales</taxon>
        <taxon>Chitinibacteraceae</taxon>
        <taxon>Chitinimonas</taxon>
    </lineage>
</organism>
<protein>
    <submittedName>
        <fullName evidence="5">ATPase family associated with various cellular activities (AAA)</fullName>
    </submittedName>
</protein>
<proteinExistence type="inferred from homology"/>
<dbReference type="SMART" id="SM00382">
    <property type="entry name" value="AAA"/>
    <property type="match status" value="1"/>
</dbReference>
<dbReference type="AlphaFoldDB" id="A0A1K2HLI1"/>
<keyword evidence="6" id="KW-1185">Reference proteome</keyword>
<evidence type="ECO:0000313" key="5">
    <source>
        <dbReference type="EMBL" id="SFZ77571.1"/>
    </source>
</evidence>
<sequence>MNDRVSSQLASQQGLRTRTRLAAAAVALRLAQTVAAREGLLAQLDPAAEAASGGLPAALQFVRRHAAAQGLALSEITQWRAQLAELQRADLEHPLARLRALAANADEAALISDLSLLACLPELHEGYASLLRELHPSGQPYASVTLALSWLEAENPADAGLRDRLDSLLHDTPLASLGLLRLEGDGPWHGRLLRPGPALCEALLGNPPRLAQAELLPGFREVPGLQDWLAQPDSQRAIAALARGEACVIALLGSNEAMRHTRARALLGAARVAALYGRLPIQVPEQAEAQLRDQCCAALAHAAVPWLALGDGEDSAPPPGGKRLYWRLPLLLDARAEQALPSFALPLLTLRVEALPATARRAMWASLLPNLANRAGLLAARYPLEPDEARGIADDLALRQRIEARALDLDDVADSLRARVAWRNRPGVQRVQPQAAWQSLLLPSQGLAQLEQAVRRVHQQITVLDDWGFAQGRAGRRGLKLLFHGPPGTGKTLAAEAMAKALGIDLLVVDIASLVSKWIGETEKNLAAVFEVAEHARALLLFDEADALFGRRSEGGDAHDRYANLETAYLLQRLERFEGVAVLTTNLRANLDAAFTRRFDHIVEFPEPDLATRLQLWRLHLPADAPLAADVDLAELADWYAISGAQIRNATLAAAFLAAADAGQIAQRHFLAAIAREFEKAGRAHPGFPAGRQHG</sequence>
<dbReference type="Pfam" id="PF00004">
    <property type="entry name" value="AAA"/>
    <property type="match status" value="1"/>
</dbReference>
<dbReference type="InterPro" id="IPR003593">
    <property type="entry name" value="AAA+_ATPase"/>
</dbReference>
<evidence type="ECO:0000313" key="6">
    <source>
        <dbReference type="Proteomes" id="UP000186513"/>
    </source>
</evidence>
<dbReference type="Proteomes" id="UP000186513">
    <property type="component" value="Unassembled WGS sequence"/>
</dbReference>
<dbReference type="InterPro" id="IPR027417">
    <property type="entry name" value="P-loop_NTPase"/>
</dbReference>
<comment type="similarity">
    <text evidence="1">Belongs to the AAA ATPase family.</text>
</comment>
<dbReference type="GO" id="GO:0005524">
    <property type="term" value="F:ATP binding"/>
    <property type="evidence" value="ECO:0007669"/>
    <property type="project" value="UniProtKB-KW"/>
</dbReference>
<dbReference type="CDD" id="cd19481">
    <property type="entry name" value="RecA-like_protease"/>
    <property type="match status" value="1"/>
</dbReference>
<dbReference type="Gene3D" id="1.10.8.60">
    <property type="match status" value="1"/>
</dbReference>
<reference evidence="5 6" key="1">
    <citation type="submission" date="2016-11" db="EMBL/GenBank/DDBJ databases">
        <authorList>
            <person name="Jaros S."/>
            <person name="Januszkiewicz K."/>
            <person name="Wedrychowicz H."/>
        </authorList>
    </citation>
    <scope>NUCLEOTIDE SEQUENCE [LARGE SCALE GENOMIC DNA]</scope>
    <source>
        <strain evidence="5 6">DSM 18899</strain>
    </source>
</reference>
<accession>A0A1K2HLI1</accession>
<dbReference type="InterPro" id="IPR003959">
    <property type="entry name" value="ATPase_AAA_core"/>
</dbReference>
<dbReference type="PANTHER" id="PTHR23073">
    <property type="entry name" value="26S PROTEASOME REGULATORY SUBUNIT"/>
    <property type="match status" value="1"/>
</dbReference>
<dbReference type="OrthoDB" id="9802352at2"/>
<dbReference type="InterPro" id="IPR050221">
    <property type="entry name" value="26S_Proteasome_ATPase"/>
</dbReference>
<evidence type="ECO:0000256" key="3">
    <source>
        <dbReference type="ARBA" id="ARBA00022840"/>
    </source>
</evidence>
<evidence type="ECO:0000256" key="1">
    <source>
        <dbReference type="ARBA" id="ARBA00006914"/>
    </source>
</evidence>
<dbReference type="GO" id="GO:0016887">
    <property type="term" value="F:ATP hydrolysis activity"/>
    <property type="evidence" value="ECO:0007669"/>
    <property type="project" value="InterPro"/>
</dbReference>
<keyword evidence="3" id="KW-0067">ATP-binding</keyword>
<dbReference type="SUPFAM" id="SSF52540">
    <property type="entry name" value="P-loop containing nucleoside triphosphate hydrolases"/>
    <property type="match status" value="1"/>
</dbReference>
<gene>
    <name evidence="5" type="ORF">SAMN02745887_02497</name>
</gene>
<dbReference type="RefSeq" id="WP_072429000.1">
    <property type="nucleotide sequence ID" value="NZ_FPKR01000009.1"/>
</dbReference>
<name>A0A1K2HLI1_9NEIS</name>
<evidence type="ECO:0000256" key="2">
    <source>
        <dbReference type="ARBA" id="ARBA00022741"/>
    </source>
</evidence>